<dbReference type="Gene3D" id="3.20.20.140">
    <property type="entry name" value="Metal-dependent hydrolases"/>
    <property type="match status" value="1"/>
</dbReference>
<keyword evidence="4" id="KW-1185">Reference proteome</keyword>
<protein>
    <submittedName>
        <fullName evidence="3">Amidohydrolase family protein</fullName>
    </submittedName>
</protein>
<dbReference type="PANTHER" id="PTHR43569">
    <property type="entry name" value="AMIDOHYDROLASE"/>
    <property type="match status" value="1"/>
</dbReference>
<proteinExistence type="inferred from homology"/>
<dbReference type="Pfam" id="PF04909">
    <property type="entry name" value="Amidohydro_2"/>
    <property type="match status" value="1"/>
</dbReference>
<dbReference type="SUPFAM" id="SSF51556">
    <property type="entry name" value="Metallo-dependent hydrolases"/>
    <property type="match status" value="1"/>
</dbReference>
<reference evidence="4" key="1">
    <citation type="submission" date="2021-03" db="EMBL/GenBank/DDBJ databases">
        <title>Assistant Professor.</title>
        <authorList>
            <person name="Huq M.A."/>
        </authorList>
    </citation>
    <scope>NUCLEOTIDE SEQUENCE [LARGE SCALE GENOMIC DNA]</scope>
    <source>
        <strain evidence="4">MAH-28</strain>
    </source>
</reference>
<evidence type="ECO:0000313" key="3">
    <source>
        <dbReference type="EMBL" id="MBO9155373.1"/>
    </source>
</evidence>
<dbReference type="PANTHER" id="PTHR43569:SF2">
    <property type="entry name" value="AMIDOHYDROLASE-RELATED DOMAIN-CONTAINING PROTEIN"/>
    <property type="match status" value="1"/>
</dbReference>
<name>A0ABS3YL11_9BACT</name>
<dbReference type="InterPro" id="IPR032466">
    <property type="entry name" value="Metal_Hydrolase"/>
</dbReference>
<organism evidence="3 4">
    <name type="scientific">Chitinophaga chungangae</name>
    <dbReference type="NCBI Taxonomy" id="2821488"/>
    <lineage>
        <taxon>Bacteria</taxon>
        <taxon>Pseudomonadati</taxon>
        <taxon>Bacteroidota</taxon>
        <taxon>Chitinophagia</taxon>
        <taxon>Chitinophagales</taxon>
        <taxon>Chitinophagaceae</taxon>
        <taxon>Chitinophaga</taxon>
    </lineage>
</organism>
<comment type="caution">
    <text evidence="3">The sequence shown here is derived from an EMBL/GenBank/DDBJ whole genome shotgun (WGS) entry which is preliminary data.</text>
</comment>
<dbReference type="EMBL" id="JAGHKP010000006">
    <property type="protein sequence ID" value="MBO9155373.1"/>
    <property type="molecule type" value="Genomic_DNA"/>
</dbReference>
<feature type="domain" description="Amidohydrolase-related" evidence="2">
    <location>
        <begin position="3"/>
        <end position="275"/>
    </location>
</feature>
<comment type="similarity">
    <text evidence="1">Belongs to the metallo-dependent hydrolases superfamily.</text>
</comment>
<gene>
    <name evidence="3" type="ORF">J7I43_24305</name>
</gene>
<dbReference type="RefSeq" id="WP_209148601.1">
    <property type="nucleotide sequence ID" value="NZ_JAGHKP010000006.1"/>
</dbReference>
<dbReference type="Proteomes" id="UP000679126">
    <property type="component" value="Unassembled WGS sequence"/>
</dbReference>
<evidence type="ECO:0000313" key="4">
    <source>
        <dbReference type="Proteomes" id="UP000679126"/>
    </source>
</evidence>
<sequence length="276" mass="31767">MIIDAHQHFWQFDPVRDAWITEEMQTIRKDFLPEDLKPVLEKNGVDGCVAVQADQSETETDFLLQLANENDFIKGVVGWADLRGADIKSRLEHYSKFPLLKGFRHIVQGEPDKNFLLRDDFGNGIKALAEYDFTYDILVYPHQLPAVGEFVKKFHEQPLVIDHLAKPDFETGELKSWEQHIRNIARYKNVYCKLSGMVTEADLQNWEYEDFVPFLEVALEAFGPDRLMFGSDWPVCLLAAEYEEVIGIVRQFVGKLSASEQTQIMGGNAAEFYKLK</sequence>
<evidence type="ECO:0000259" key="2">
    <source>
        <dbReference type="Pfam" id="PF04909"/>
    </source>
</evidence>
<accession>A0ABS3YL11</accession>
<dbReference type="InterPro" id="IPR052350">
    <property type="entry name" value="Metallo-dep_Lactonases"/>
</dbReference>
<dbReference type="InterPro" id="IPR006680">
    <property type="entry name" value="Amidohydro-rel"/>
</dbReference>
<evidence type="ECO:0000256" key="1">
    <source>
        <dbReference type="ARBA" id="ARBA00038310"/>
    </source>
</evidence>